<evidence type="ECO:0000256" key="3">
    <source>
        <dbReference type="ARBA" id="ARBA00022475"/>
    </source>
</evidence>
<comment type="catalytic activity">
    <reaction evidence="9">
        <text>N-terminal S-1,2-diacyl-sn-glyceryl-L-cysteinyl-[lipoprotein] + a glycerophospholipid = N-acyl-S-1,2-diacyl-sn-glyceryl-L-cysteinyl-[lipoprotein] + a 2-acyl-sn-glycero-3-phospholipid + H(+)</text>
        <dbReference type="Rhea" id="RHEA:48228"/>
        <dbReference type="Rhea" id="RHEA-COMP:14681"/>
        <dbReference type="Rhea" id="RHEA-COMP:14684"/>
        <dbReference type="ChEBI" id="CHEBI:15378"/>
        <dbReference type="ChEBI" id="CHEBI:136912"/>
        <dbReference type="ChEBI" id="CHEBI:140656"/>
        <dbReference type="ChEBI" id="CHEBI:140657"/>
        <dbReference type="ChEBI" id="CHEBI:140660"/>
        <dbReference type="EC" id="2.3.1.269"/>
    </reaction>
</comment>
<dbReference type="Gene3D" id="3.60.110.10">
    <property type="entry name" value="Carbon-nitrogen hydrolase"/>
    <property type="match status" value="1"/>
</dbReference>
<comment type="subcellular location">
    <subcellularLocation>
        <location evidence="1 9">Cell membrane</location>
        <topology evidence="1 9">Multi-pass membrane protein</topology>
    </subcellularLocation>
</comment>
<dbReference type="HAMAP" id="MF_01148">
    <property type="entry name" value="Lnt"/>
    <property type="match status" value="1"/>
</dbReference>
<evidence type="ECO:0000256" key="8">
    <source>
        <dbReference type="ARBA" id="ARBA00023315"/>
    </source>
</evidence>
<dbReference type="GO" id="GO:0005886">
    <property type="term" value="C:plasma membrane"/>
    <property type="evidence" value="ECO:0007669"/>
    <property type="project" value="UniProtKB-SubCell"/>
</dbReference>
<keyword evidence="11" id="KW-0449">Lipoprotein</keyword>
<feature type="transmembrane region" description="Helical" evidence="9">
    <location>
        <begin position="114"/>
        <end position="137"/>
    </location>
</feature>
<dbReference type="InterPro" id="IPR003010">
    <property type="entry name" value="C-N_Hydrolase"/>
</dbReference>
<dbReference type="NCBIfam" id="TIGR00546">
    <property type="entry name" value="lnt"/>
    <property type="match status" value="1"/>
</dbReference>
<evidence type="ECO:0000259" key="10">
    <source>
        <dbReference type="PROSITE" id="PS50263"/>
    </source>
</evidence>
<accession>A0A136A2K3</accession>
<evidence type="ECO:0000256" key="6">
    <source>
        <dbReference type="ARBA" id="ARBA00022989"/>
    </source>
</evidence>
<dbReference type="SUPFAM" id="SSF56317">
    <property type="entry name" value="Carbon-nitrogen hydrolase"/>
    <property type="match status" value="1"/>
</dbReference>
<dbReference type="EMBL" id="LSNE01000005">
    <property type="protein sequence ID" value="KXI29443.1"/>
    <property type="molecule type" value="Genomic_DNA"/>
</dbReference>
<dbReference type="CDD" id="cd07571">
    <property type="entry name" value="ALP_N-acyl_transferase"/>
    <property type="match status" value="1"/>
</dbReference>
<dbReference type="PANTHER" id="PTHR38686:SF1">
    <property type="entry name" value="APOLIPOPROTEIN N-ACYLTRANSFERASE"/>
    <property type="match status" value="1"/>
</dbReference>
<evidence type="ECO:0000256" key="1">
    <source>
        <dbReference type="ARBA" id="ARBA00004651"/>
    </source>
</evidence>
<gene>
    <name evidence="9" type="primary">lnt</name>
    <name evidence="11" type="ORF">AX660_11185</name>
</gene>
<dbReference type="EC" id="2.3.1.269" evidence="9"/>
<dbReference type="PROSITE" id="PS50263">
    <property type="entry name" value="CN_HYDROLASE"/>
    <property type="match status" value="1"/>
</dbReference>
<feature type="domain" description="CN hydrolase" evidence="10">
    <location>
        <begin position="219"/>
        <end position="478"/>
    </location>
</feature>
<evidence type="ECO:0000256" key="4">
    <source>
        <dbReference type="ARBA" id="ARBA00022679"/>
    </source>
</evidence>
<evidence type="ECO:0000313" key="11">
    <source>
        <dbReference type="EMBL" id="KXI29443.1"/>
    </source>
</evidence>
<dbReference type="GO" id="GO:0016410">
    <property type="term" value="F:N-acyltransferase activity"/>
    <property type="evidence" value="ECO:0007669"/>
    <property type="project" value="UniProtKB-UniRule"/>
</dbReference>
<comment type="pathway">
    <text evidence="9">Protein modification; lipoprotein biosynthesis (N-acyl transfer).</text>
</comment>
<feature type="transmembrane region" description="Helical" evidence="9">
    <location>
        <begin position="157"/>
        <end position="176"/>
    </location>
</feature>
<sequence length="515" mass="57637">MLRLLVALILGGLLTLGYAPFSQWWLVPIACTAFIYLLTQTGKTHSFKLGFAYGLGWFGAGISWVHVSIADFGGLPLIGSLSLMLLLCGYLALFPATLFYLLTRYFKVQLWPLALPFMWLVMEWLRATLFTGFPWLSLGYSQLHGPLSGWFPLVGEIGVSSLLVLLCGAAACWLLANIGSKGHRQAGALIIATVVISGLTLEQHPWVKLSGKAAKIAMVQGNIQQDLRWVPEQDLPTMLKYQNMSNAHWDADVIIWPEAAVPKLEPAAVDYLHKLDKLAVSHNSALITGIVNYNFETREAYNNLLTLGLKDQPSTDEQDLSLPRGQYYYGHGNRYAKHHLLPIGEFIPLENWLRKLAPIFDLPMSSFSRGEYQQANLRAKGYYFAPAICFEIAFPNQIAANLYEHTNFIITVSNDAWFGHSHGPDQHLEIAQVRAKEFGLPVLRATNNGISAFIDYRGQIQSRLPQFEAAVLSDTIPLVQGNTPYRLLGNWPMWLLCLLSFSAALYFKQKESVKY</sequence>
<dbReference type="InterPro" id="IPR004563">
    <property type="entry name" value="Apolipo_AcylTrfase"/>
</dbReference>
<comment type="similarity">
    <text evidence="2 9">Belongs to the CN hydrolase family. Apolipoprotein N-acyltransferase subfamily.</text>
</comment>
<comment type="caution">
    <text evidence="11">The sequence shown here is derived from an EMBL/GenBank/DDBJ whole genome shotgun (WGS) entry which is preliminary data.</text>
</comment>
<dbReference type="STRING" id="1799789.AX660_11185"/>
<feature type="transmembrane region" description="Helical" evidence="9">
    <location>
        <begin position="81"/>
        <end position="102"/>
    </location>
</feature>
<name>A0A136A2K3_9ALTE</name>
<comment type="function">
    <text evidence="9">Catalyzes the phospholipid dependent N-acylation of the N-terminal cysteine of apolipoprotein, the last step in lipoprotein maturation.</text>
</comment>
<keyword evidence="12" id="KW-1185">Reference proteome</keyword>
<feature type="transmembrane region" description="Helical" evidence="9">
    <location>
        <begin position="49"/>
        <end position="69"/>
    </location>
</feature>
<dbReference type="UniPathway" id="UPA00666"/>
<dbReference type="InterPro" id="IPR045378">
    <property type="entry name" value="LNT_N"/>
</dbReference>
<dbReference type="Pfam" id="PF00795">
    <property type="entry name" value="CN_hydrolase"/>
    <property type="match status" value="1"/>
</dbReference>
<comment type="caution">
    <text evidence="9">Lacks conserved residue(s) required for the propagation of feature annotation.</text>
</comment>
<keyword evidence="6 9" id="KW-1133">Transmembrane helix</keyword>
<keyword evidence="7 9" id="KW-0472">Membrane</keyword>
<dbReference type="PANTHER" id="PTHR38686">
    <property type="entry name" value="APOLIPOPROTEIN N-ACYLTRANSFERASE"/>
    <property type="match status" value="1"/>
</dbReference>
<dbReference type="Proteomes" id="UP000070299">
    <property type="component" value="Unassembled WGS sequence"/>
</dbReference>
<evidence type="ECO:0000256" key="9">
    <source>
        <dbReference type="HAMAP-Rule" id="MF_01148"/>
    </source>
</evidence>
<evidence type="ECO:0000313" key="12">
    <source>
        <dbReference type="Proteomes" id="UP000070299"/>
    </source>
</evidence>
<keyword evidence="3 9" id="KW-1003">Cell membrane</keyword>
<evidence type="ECO:0000256" key="5">
    <source>
        <dbReference type="ARBA" id="ARBA00022692"/>
    </source>
</evidence>
<feature type="transmembrane region" description="Helical" evidence="9">
    <location>
        <begin position="188"/>
        <end position="206"/>
    </location>
</feature>
<proteinExistence type="inferred from homology"/>
<keyword evidence="5 9" id="KW-0812">Transmembrane</keyword>
<dbReference type="GO" id="GO:0042158">
    <property type="term" value="P:lipoprotein biosynthetic process"/>
    <property type="evidence" value="ECO:0007669"/>
    <property type="project" value="UniProtKB-UniRule"/>
</dbReference>
<organism evidence="11 12">
    <name type="scientific">Paraglaciecola hydrolytica</name>
    <dbReference type="NCBI Taxonomy" id="1799789"/>
    <lineage>
        <taxon>Bacteria</taxon>
        <taxon>Pseudomonadati</taxon>
        <taxon>Pseudomonadota</taxon>
        <taxon>Gammaproteobacteria</taxon>
        <taxon>Alteromonadales</taxon>
        <taxon>Alteromonadaceae</taxon>
        <taxon>Paraglaciecola</taxon>
    </lineage>
</organism>
<protein>
    <recommendedName>
        <fullName evidence="9">Apolipoprotein N-acyltransferase</fullName>
        <shortName evidence="9">ALP N-acyltransferase</shortName>
        <ecNumber evidence="9">2.3.1.269</ecNumber>
    </recommendedName>
</protein>
<evidence type="ECO:0000256" key="2">
    <source>
        <dbReference type="ARBA" id="ARBA00010065"/>
    </source>
</evidence>
<reference evidence="12" key="1">
    <citation type="submission" date="2016-02" db="EMBL/GenBank/DDBJ databases">
        <authorList>
            <person name="Schultz-Johansen M."/>
            <person name="Glaring M.A."/>
            <person name="Bech P.K."/>
            <person name="Stougaard P."/>
        </authorList>
    </citation>
    <scope>NUCLEOTIDE SEQUENCE [LARGE SCALE GENOMIC DNA]</scope>
    <source>
        <strain evidence="12">S66</strain>
    </source>
</reference>
<keyword evidence="8 9" id="KW-0012">Acyltransferase</keyword>
<dbReference type="Pfam" id="PF20154">
    <property type="entry name" value="LNT_N"/>
    <property type="match status" value="1"/>
</dbReference>
<keyword evidence="4 9" id="KW-0808">Transferase</keyword>
<dbReference type="AlphaFoldDB" id="A0A136A2K3"/>
<dbReference type="InterPro" id="IPR036526">
    <property type="entry name" value="C-N_Hydrolase_sf"/>
</dbReference>
<evidence type="ECO:0000256" key="7">
    <source>
        <dbReference type="ARBA" id="ARBA00023136"/>
    </source>
</evidence>